<reference evidence="1 2" key="1">
    <citation type="submission" date="2016-10" db="EMBL/GenBank/DDBJ databases">
        <authorList>
            <person name="de Groot N.N."/>
        </authorList>
    </citation>
    <scope>NUCLEOTIDE SEQUENCE [LARGE SCALE GENOMIC DNA]</scope>
    <source>
        <strain evidence="1 2">DSM 23042</strain>
    </source>
</reference>
<protein>
    <submittedName>
        <fullName evidence="1">Uncharacterized protein</fullName>
    </submittedName>
</protein>
<evidence type="ECO:0000313" key="1">
    <source>
        <dbReference type="EMBL" id="SER95383.1"/>
    </source>
</evidence>
<dbReference type="Proteomes" id="UP000198885">
    <property type="component" value="Unassembled WGS sequence"/>
</dbReference>
<name>A0A1H9TFJ6_9RHOB</name>
<gene>
    <name evidence="1" type="ORF">SAMN04490244_104124</name>
</gene>
<dbReference type="AlphaFoldDB" id="A0A1H9TFJ6"/>
<proteinExistence type="predicted"/>
<dbReference type="STRING" id="641238.SAMN04490244_104124"/>
<evidence type="ECO:0000313" key="2">
    <source>
        <dbReference type="Proteomes" id="UP000198885"/>
    </source>
</evidence>
<keyword evidence="2" id="KW-1185">Reference proteome</keyword>
<organism evidence="1 2">
    <name type="scientific">Tranquillimonas rosea</name>
    <dbReference type="NCBI Taxonomy" id="641238"/>
    <lineage>
        <taxon>Bacteria</taxon>
        <taxon>Pseudomonadati</taxon>
        <taxon>Pseudomonadota</taxon>
        <taxon>Alphaproteobacteria</taxon>
        <taxon>Rhodobacterales</taxon>
        <taxon>Roseobacteraceae</taxon>
        <taxon>Tranquillimonas</taxon>
    </lineage>
</organism>
<dbReference type="EMBL" id="FOGU01000004">
    <property type="protein sequence ID" value="SER95383.1"/>
    <property type="molecule type" value="Genomic_DNA"/>
</dbReference>
<dbReference type="RefSeq" id="WP_092691486.1">
    <property type="nucleotide sequence ID" value="NZ_FOGU01000004.1"/>
</dbReference>
<accession>A0A1H9TFJ6</accession>
<sequence length="70" mass="7434">MDGFVIQSQHAEASAESGSRNVTWLAIAESEADALELVPGSNRTIIERGMHVLEEARARGVPTGGAMILE</sequence>